<reference evidence="3" key="1">
    <citation type="journal article" date="2019" name="Int. J. Syst. Evol. Microbiol.">
        <title>The Global Catalogue of Microorganisms (GCM) 10K type strain sequencing project: providing services to taxonomists for standard genome sequencing and annotation.</title>
        <authorList>
            <consortium name="The Broad Institute Genomics Platform"/>
            <consortium name="The Broad Institute Genome Sequencing Center for Infectious Disease"/>
            <person name="Wu L."/>
            <person name="Ma J."/>
        </authorList>
    </citation>
    <scope>NUCLEOTIDE SEQUENCE [LARGE SCALE GENOMIC DNA]</scope>
    <source>
        <strain evidence="3">JCM 19635</strain>
    </source>
</reference>
<dbReference type="EMBL" id="JBHTEK010000001">
    <property type="protein sequence ID" value="MFC7669307.1"/>
    <property type="molecule type" value="Genomic_DNA"/>
</dbReference>
<evidence type="ECO:0000313" key="3">
    <source>
        <dbReference type="Proteomes" id="UP001596513"/>
    </source>
</evidence>
<dbReference type="SUPFAM" id="SSF49899">
    <property type="entry name" value="Concanavalin A-like lectins/glucanases"/>
    <property type="match status" value="1"/>
</dbReference>
<dbReference type="RefSeq" id="WP_380204817.1">
    <property type="nucleotide sequence ID" value="NZ_JBHTEK010000001.1"/>
</dbReference>
<dbReference type="CDD" id="cd00063">
    <property type="entry name" value="FN3"/>
    <property type="match status" value="1"/>
</dbReference>
<protein>
    <recommendedName>
        <fullName evidence="1">Fibronectin type-III domain-containing protein</fullName>
    </recommendedName>
</protein>
<dbReference type="Proteomes" id="UP001596513">
    <property type="component" value="Unassembled WGS sequence"/>
</dbReference>
<dbReference type="SUPFAM" id="SSF49265">
    <property type="entry name" value="Fibronectin type III"/>
    <property type="match status" value="1"/>
</dbReference>
<dbReference type="InterPro" id="IPR003961">
    <property type="entry name" value="FN3_dom"/>
</dbReference>
<dbReference type="InterPro" id="IPR013320">
    <property type="entry name" value="ConA-like_dom_sf"/>
</dbReference>
<name>A0ABW2UA71_9BACT</name>
<keyword evidence="3" id="KW-1185">Reference proteome</keyword>
<organism evidence="2 3">
    <name type="scientific">Hymenobacter humi</name>
    <dbReference type="NCBI Taxonomy" id="1411620"/>
    <lineage>
        <taxon>Bacteria</taxon>
        <taxon>Pseudomonadati</taxon>
        <taxon>Bacteroidota</taxon>
        <taxon>Cytophagia</taxon>
        <taxon>Cytophagales</taxon>
        <taxon>Hymenobacteraceae</taxon>
        <taxon>Hymenobacter</taxon>
    </lineage>
</organism>
<dbReference type="Gene3D" id="2.60.40.10">
    <property type="entry name" value="Immunoglobulins"/>
    <property type="match status" value="1"/>
</dbReference>
<accession>A0ABW2UA71</accession>
<comment type="caution">
    <text evidence="2">The sequence shown here is derived from an EMBL/GenBank/DDBJ whole genome shotgun (WGS) entry which is preliminary data.</text>
</comment>
<evidence type="ECO:0000313" key="2">
    <source>
        <dbReference type="EMBL" id="MFC7669307.1"/>
    </source>
</evidence>
<evidence type="ECO:0000259" key="1">
    <source>
        <dbReference type="PROSITE" id="PS50853"/>
    </source>
</evidence>
<proteinExistence type="predicted"/>
<gene>
    <name evidence="2" type="ORF">ACFQT0_19560</name>
</gene>
<sequence>MATAARNSLNISLLSLFGSGTSITAEELRLGLSSILDYAETLGGTSAGSGAVVRPFTPTLAFDSHEVYMSVVQAGPINFSIAGTGNVDNATITVLVKTDGTPVTFDGSVNGGAKFVVQGYPDTSQYLLLTFYNPTADLSVRTLVNVTSVPKFGVAVVVGQPTNFAASLTSSGAVSLAWSAGANATNYVLERATNSAFSTGLVTVYSGSTTQYTDTTVGASTTYFYRVKSQAAGASDSAYTLLQGGSIQSGANPQNDVPKYYQFNGAAQNLTVASASDFDFASSAFSTLFWVKVPAQGNYLSLGRSLDEANGRRWDVAVAHKASGQKTIAVYFGDQATSGGYAYYETDTIATLTNFTRVAVTHDGIGGIKVYVNGTLATGTFTPAPAALPPLKRAAPSALVRWPLAPTTPTSNRLARVWTCWPSQIGC</sequence>
<dbReference type="Gene3D" id="2.60.120.200">
    <property type="match status" value="1"/>
</dbReference>
<feature type="domain" description="Fibronectin type-III" evidence="1">
    <location>
        <begin position="160"/>
        <end position="250"/>
    </location>
</feature>
<dbReference type="PROSITE" id="PS50853">
    <property type="entry name" value="FN3"/>
    <property type="match status" value="1"/>
</dbReference>
<dbReference type="InterPro" id="IPR013783">
    <property type="entry name" value="Ig-like_fold"/>
</dbReference>
<dbReference type="InterPro" id="IPR036116">
    <property type="entry name" value="FN3_sf"/>
</dbReference>